<evidence type="ECO:0000313" key="1">
    <source>
        <dbReference type="EMBL" id="KAK4312875.1"/>
    </source>
</evidence>
<evidence type="ECO:0000313" key="2">
    <source>
        <dbReference type="Proteomes" id="UP001292094"/>
    </source>
</evidence>
<accession>A0AAE1UBA0</accession>
<gene>
    <name evidence="1" type="ORF">Pmani_015738</name>
</gene>
<sequence>MSGFNFQTLGLGSFCPAGVSYAWPVCLHPHPLKNTPTPTVNRTKLNPLSPLHRVEYGAGHCTGGLRLSKTSTSPPRAH</sequence>
<dbReference type="Proteomes" id="UP001292094">
    <property type="component" value="Unassembled WGS sequence"/>
</dbReference>
<organism evidence="1 2">
    <name type="scientific">Petrolisthes manimaculis</name>
    <dbReference type="NCBI Taxonomy" id="1843537"/>
    <lineage>
        <taxon>Eukaryota</taxon>
        <taxon>Metazoa</taxon>
        <taxon>Ecdysozoa</taxon>
        <taxon>Arthropoda</taxon>
        <taxon>Crustacea</taxon>
        <taxon>Multicrustacea</taxon>
        <taxon>Malacostraca</taxon>
        <taxon>Eumalacostraca</taxon>
        <taxon>Eucarida</taxon>
        <taxon>Decapoda</taxon>
        <taxon>Pleocyemata</taxon>
        <taxon>Anomura</taxon>
        <taxon>Galatheoidea</taxon>
        <taxon>Porcellanidae</taxon>
        <taxon>Petrolisthes</taxon>
    </lineage>
</organism>
<comment type="caution">
    <text evidence="1">The sequence shown here is derived from an EMBL/GenBank/DDBJ whole genome shotgun (WGS) entry which is preliminary data.</text>
</comment>
<dbReference type="EMBL" id="JAWZYT010001369">
    <property type="protein sequence ID" value="KAK4312875.1"/>
    <property type="molecule type" value="Genomic_DNA"/>
</dbReference>
<protein>
    <submittedName>
        <fullName evidence="1">Uncharacterized protein</fullName>
    </submittedName>
</protein>
<reference evidence="1" key="1">
    <citation type="submission" date="2023-11" db="EMBL/GenBank/DDBJ databases">
        <title>Genome assemblies of two species of porcelain crab, Petrolisthes cinctipes and Petrolisthes manimaculis (Anomura: Porcellanidae).</title>
        <authorList>
            <person name="Angst P."/>
        </authorList>
    </citation>
    <scope>NUCLEOTIDE SEQUENCE</scope>
    <source>
        <strain evidence="1">PB745_02</strain>
        <tissue evidence="1">Gill</tissue>
    </source>
</reference>
<proteinExistence type="predicted"/>
<dbReference type="AlphaFoldDB" id="A0AAE1UBA0"/>
<name>A0AAE1UBA0_9EUCA</name>
<keyword evidence="2" id="KW-1185">Reference proteome</keyword>